<dbReference type="CDD" id="cd14340">
    <property type="entry name" value="UBA_BRSK"/>
    <property type="match status" value="1"/>
</dbReference>
<keyword evidence="4" id="KW-0808">Transferase</keyword>
<keyword evidence="3" id="KW-0723">Serine/threonine-protein kinase</keyword>
<evidence type="ECO:0000256" key="6">
    <source>
        <dbReference type="ARBA" id="ARBA00022741"/>
    </source>
</evidence>
<feature type="region of interest" description="Disordered" evidence="14">
    <location>
        <begin position="619"/>
        <end position="764"/>
    </location>
</feature>
<evidence type="ECO:0000256" key="7">
    <source>
        <dbReference type="ARBA" id="ARBA00022777"/>
    </source>
</evidence>
<feature type="region of interest" description="Disordered" evidence="14">
    <location>
        <begin position="784"/>
        <end position="831"/>
    </location>
</feature>
<comment type="cofactor">
    <cofactor evidence="1">
        <name>Mg(2+)</name>
        <dbReference type="ChEBI" id="CHEBI:18420"/>
    </cofactor>
</comment>
<comment type="similarity">
    <text evidence="2">Belongs to the protein kinase superfamily. CAMK Ser/Thr protein kinase family. SNF1 subfamily.</text>
</comment>
<evidence type="ECO:0000259" key="15">
    <source>
        <dbReference type="PROSITE" id="PS50011"/>
    </source>
</evidence>
<feature type="compositionally biased region" description="Low complexity" evidence="14">
    <location>
        <begin position="664"/>
        <end position="682"/>
    </location>
</feature>
<dbReference type="InterPro" id="IPR011009">
    <property type="entry name" value="Kinase-like_dom_sf"/>
</dbReference>
<dbReference type="PANTHER" id="PTHR24346">
    <property type="entry name" value="MAP/MICROTUBULE AFFINITY-REGULATING KINASE"/>
    <property type="match status" value="1"/>
</dbReference>
<protein>
    <recommendedName>
        <fullName evidence="15">Protein kinase domain-containing protein</fullName>
    </recommendedName>
</protein>
<evidence type="ECO:0000256" key="9">
    <source>
        <dbReference type="ARBA" id="ARBA00022842"/>
    </source>
</evidence>
<reference evidence="17" key="1">
    <citation type="journal article" date="2016" name="Nature">
        <title>Genome evolution in the allotetraploid frog Xenopus laevis.</title>
        <authorList>
            <person name="Session A.M."/>
            <person name="Uno Y."/>
            <person name="Kwon T."/>
            <person name="Chapman J.A."/>
            <person name="Toyoda A."/>
            <person name="Takahashi S."/>
            <person name="Fukui A."/>
            <person name="Hikosaka A."/>
            <person name="Suzuki A."/>
            <person name="Kondo M."/>
            <person name="van Heeringen S.J."/>
            <person name="Quigley I."/>
            <person name="Heinz S."/>
            <person name="Ogino H."/>
            <person name="Ochi H."/>
            <person name="Hellsten U."/>
            <person name="Lyons J.B."/>
            <person name="Simakov O."/>
            <person name="Putnam N."/>
            <person name="Stites J."/>
            <person name="Kuroki Y."/>
            <person name="Tanaka T."/>
            <person name="Michiue T."/>
            <person name="Watanabe M."/>
            <person name="Bogdanovic O."/>
            <person name="Lister R."/>
            <person name="Georgiou G."/>
            <person name="Paranjpe S.S."/>
            <person name="van Kruijsbergen I."/>
            <person name="Shu S."/>
            <person name="Carlson J."/>
            <person name="Kinoshita T."/>
            <person name="Ohta Y."/>
            <person name="Mawaribuchi S."/>
            <person name="Jenkins J."/>
            <person name="Grimwood J."/>
            <person name="Schmutz J."/>
            <person name="Mitros T."/>
            <person name="Mozaffari S.V."/>
            <person name="Suzuki Y."/>
            <person name="Haramoto Y."/>
            <person name="Yamamoto T.S."/>
            <person name="Takagi C."/>
            <person name="Heald R."/>
            <person name="Miller K."/>
            <person name="Haudenschild C."/>
            <person name="Kitzman J."/>
            <person name="Nakayama T."/>
            <person name="Izutsu Y."/>
            <person name="Robert J."/>
            <person name="Fortriede J."/>
            <person name="Burns K."/>
            <person name="Lotay V."/>
            <person name="Karimi K."/>
            <person name="Yasuoka Y."/>
            <person name="Dichmann D.S."/>
            <person name="Flajnik M.F."/>
            <person name="Houston D.W."/>
            <person name="Shendure J."/>
            <person name="DuPasquier L."/>
            <person name="Vize P.D."/>
            <person name="Zorn A.M."/>
            <person name="Ito M."/>
            <person name="Marcotte E.M."/>
            <person name="Wallingford J.B."/>
            <person name="Ito Y."/>
            <person name="Asashima M."/>
            <person name="Ueno N."/>
            <person name="Matsuda Y."/>
            <person name="Veenstra G.J."/>
            <person name="Fujiyama A."/>
            <person name="Harland R.M."/>
            <person name="Taira M."/>
            <person name="Rokhsar D.S."/>
        </authorList>
    </citation>
    <scope>NUCLEOTIDE SEQUENCE [LARGE SCALE GENOMIC DNA]</scope>
    <source>
        <strain evidence="17">J</strain>
    </source>
</reference>
<evidence type="ECO:0000313" key="17">
    <source>
        <dbReference type="Proteomes" id="UP000694892"/>
    </source>
</evidence>
<comment type="catalytic activity">
    <reaction evidence="10">
        <text>L-threonyl-[protein] + ATP = O-phospho-L-threonyl-[protein] + ADP + H(+)</text>
        <dbReference type="Rhea" id="RHEA:46608"/>
        <dbReference type="Rhea" id="RHEA-COMP:11060"/>
        <dbReference type="Rhea" id="RHEA-COMP:11605"/>
        <dbReference type="ChEBI" id="CHEBI:15378"/>
        <dbReference type="ChEBI" id="CHEBI:30013"/>
        <dbReference type="ChEBI" id="CHEBI:30616"/>
        <dbReference type="ChEBI" id="CHEBI:61977"/>
        <dbReference type="ChEBI" id="CHEBI:456216"/>
        <dbReference type="EC" id="2.7.11.1"/>
    </reaction>
</comment>
<evidence type="ECO:0000256" key="10">
    <source>
        <dbReference type="ARBA" id="ARBA00047899"/>
    </source>
</evidence>
<feature type="domain" description="Protein kinase" evidence="15">
    <location>
        <begin position="208"/>
        <end position="492"/>
    </location>
</feature>
<dbReference type="FunFam" id="1.10.510.10:FF:002499">
    <property type="match status" value="1"/>
</dbReference>
<dbReference type="InterPro" id="IPR048622">
    <property type="entry name" value="BRSK1_2-like_UBA"/>
</dbReference>
<sequence>MRSLPDAILNSVRKICGRSLARFLLDRLLGIADTRIDKLLTLSEVTNSVAQLPVPRKFALKVPGAAFLLPLVPSGALPPEATASTRLIGEAPLSARTFKEWTGCSEMGVHATSLARKIIFKNLDYLDKMESMGDSVIRSFLDIGFPDKGSYTCIVKRVRKCKATQKARTDIGKSLSYCGIERSPAAGWVPAGYPQKPAVPCGLRLEVPEFKSPVGWHSERFIFHSRLKEETSENEASAIPSAIYILAMVEREIAILKLIEHPHVLKLHDVYENKKYLYLILEHVSGGELFDYLVKKGRLTPKEARKFFRQIISALDFCHSHSICVPPGQSDTDPAGDSHSSRQEGISGRLVARRRGDLSTHRDLKPENLLLDEKNNIRIADFGMASLQVGDSLLETSCGSPHYACPEVIRGEKYDGRKADIWSCGVILFALLVGALPFDDDNLRQLLEKVKRGVFHMPHFIPPDCQNLLCGMIEVDPTKRLTLEAIQKHTWYIGGKNEPEPEQAVPRKVQIGSLPSMEDVDRDVLESMHSLGCFRDRNKLLQDLLSEEENQEKMIYFLLLDRKERYPSQEDEDLPPRVDIGKDSNPGTLIGFCSALKYTTSLILSIECLFLLDPPRKRVDSPMLTRHGKRRPERKSMEVLSGTDGGSPVPARRAIEMAQHGQRSRSISGASSGLSTSPISSPRPMRRFFPLSQSPTPPSSPHPILTSNPSGRSDPTLANPKTNTFPPKPRASEKPLQTTRSHPLPSTYSSSISPKSPNHPAGQITCRTPAKLAVSDLAPKSVPLIQVTPHPSPRGSPLPTPKGTPVHTPKESPAGTPSPTPPSSPSIGGMPWRTRLNSIKNNFLGSPRFHRRKLQVPTADEMTNLTPESSPELAKKSWFGNFLTLEKEDQIFVVIKDKPLSSIKADIVQAFLSIPSLSHSVISQTSFRAEYKSTGGPSVFQKPVKFQVDITYSESGEKQKDCGIYSVTFTLLSGPSRRFKRVVETIQTQLLSSHDQPSVLQLSGKSQTIGNVRGLGRSE</sequence>
<keyword evidence="6" id="KW-0547">Nucleotide-binding</keyword>
<comment type="catalytic activity">
    <reaction evidence="11">
        <text>L-seryl-[tau protein] + ATP = O-phospho-L-seryl-[tau protein] + ADP + H(+)</text>
        <dbReference type="Rhea" id="RHEA:12801"/>
        <dbReference type="Rhea" id="RHEA-COMP:13701"/>
        <dbReference type="Rhea" id="RHEA-COMP:13702"/>
        <dbReference type="ChEBI" id="CHEBI:15378"/>
        <dbReference type="ChEBI" id="CHEBI:29999"/>
        <dbReference type="ChEBI" id="CHEBI:30616"/>
        <dbReference type="ChEBI" id="CHEBI:83421"/>
        <dbReference type="ChEBI" id="CHEBI:456216"/>
        <dbReference type="EC" id="2.7.11.26"/>
    </reaction>
</comment>
<gene>
    <name evidence="16" type="ORF">XELAEV_18024374mg</name>
</gene>
<comment type="catalytic activity">
    <reaction evidence="12">
        <text>L-seryl-[protein] + ATP = O-phospho-L-seryl-[protein] + ADP + H(+)</text>
        <dbReference type="Rhea" id="RHEA:17989"/>
        <dbReference type="Rhea" id="RHEA-COMP:9863"/>
        <dbReference type="Rhea" id="RHEA-COMP:11604"/>
        <dbReference type="ChEBI" id="CHEBI:15378"/>
        <dbReference type="ChEBI" id="CHEBI:29999"/>
        <dbReference type="ChEBI" id="CHEBI:30616"/>
        <dbReference type="ChEBI" id="CHEBI:83421"/>
        <dbReference type="ChEBI" id="CHEBI:456216"/>
        <dbReference type="EC" id="2.7.11.1"/>
    </reaction>
</comment>
<evidence type="ECO:0000256" key="12">
    <source>
        <dbReference type="ARBA" id="ARBA00048679"/>
    </source>
</evidence>
<dbReference type="SMART" id="SM00220">
    <property type="entry name" value="S_TKc"/>
    <property type="match status" value="1"/>
</dbReference>
<dbReference type="GO" id="GO:0005737">
    <property type="term" value="C:cytoplasm"/>
    <property type="evidence" value="ECO:0007669"/>
    <property type="project" value="TreeGrafter"/>
</dbReference>
<dbReference type="Pfam" id="PF00069">
    <property type="entry name" value="Pkinase"/>
    <property type="match status" value="2"/>
</dbReference>
<dbReference type="GO" id="GO:0005524">
    <property type="term" value="F:ATP binding"/>
    <property type="evidence" value="ECO:0007669"/>
    <property type="project" value="UniProtKB-KW"/>
</dbReference>
<dbReference type="SUPFAM" id="SSF56112">
    <property type="entry name" value="Protein kinase-like (PK-like)"/>
    <property type="match status" value="1"/>
</dbReference>
<dbReference type="CDD" id="cd14081">
    <property type="entry name" value="STKc_BRSK1_2"/>
    <property type="match status" value="1"/>
</dbReference>
<evidence type="ECO:0000256" key="2">
    <source>
        <dbReference type="ARBA" id="ARBA00006234"/>
    </source>
</evidence>
<keyword evidence="7" id="KW-0418">Kinase</keyword>
<evidence type="ECO:0000256" key="11">
    <source>
        <dbReference type="ARBA" id="ARBA00048291"/>
    </source>
</evidence>
<dbReference type="PROSITE" id="PS50011">
    <property type="entry name" value="PROTEIN_KINASE_DOM"/>
    <property type="match status" value="1"/>
</dbReference>
<dbReference type="AlphaFoldDB" id="A0A974D0C7"/>
<evidence type="ECO:0000256" key="1">
    <source>
        <dbReference type="ARBA" id="ARBA00001946"/>
    </source>
</evidence>
<dbReference type="GO" id="GO:0035556">
    <property type="term" value="P:intracellular signal transduction"/>
    <property type="evidence" value="ECO:0007669"/>
    <property type="project" value="TreeGrafter"/>
</dbReference>
<dbReference type="EMBL" id="CM004473">
    <property type="protein sequence ID" value="OCT81866.1"/>
    <property type="molecule type" value="Genomic_DNA"/>
</dbReference>
<feature type="compositionally biased region" description="Low complexity" evidence="14">
    <location>
        <begin position="741"/>
        <end position="756"/>
    </location>
</feature>
<dbReference type="InterPro" id="IPR000719">
    <property type="entry name" value="Prot_kinase_dom"/>
</dbReference>
<dbReference type="GO" id="GO:0046872">
    <property type="term" value="F:metal ion binding"/>
    <property type="evidence" value="ECO:0007669"/>
    <property type="project" value="UniProtKB-KW"/>
</dbReference>
<accession>A0A974D0C7</accession>
<name>A0A974D0C7_XENLA</name>
<keyword evidence="9" id="KW-0460">Magnesium</keyword>
<dbReference type="GO" id="GO:0050321">
    <property type="term" value="F:tau-protein kinase activity"/>
    <property type="evidence" value="ECO:0007669"/>
    <property type="project" value="UniProtKB-EC"/>
</dbReference>
<keyword evidence="8" id="KW-0067">ATP-binding</keyword>
<evidence type="ECO:0000256" key="8">
    <source>
        <dbReference type="ARBA" id="ARBA00022840"/>
    </source>
</evidence>
<evidence type="ECO:0000313" key="16">
    <source>
        <dbReference type="EMBL" id="OCT81866.1"/>
    </source>
</evidence>
<feature type="compositionally biased region" description="Pro residues" evidence="14">
    <location>
        <begin position="790"/>
        <end position="802"/>
    </location>
</feature>
<evidence type="ECO:0000256" key="5">
    <source>
        <dbReference type="ARBA" id="ARBA00022723"/>
    </source>
</evidence>
<dbReference type="Pfam" id="PF21122">
    <property type="entry name" value="KA1_BRSK"/>
    <property type="match status" value="1"/>
</dbReference>
<evidence type="ECO:0000256" key="3">
    <source>
        <dbReference type="ARBA" id="ARBA00022527"/>
    </source>
</evidence>
<dbReference type="PANTHER" id="PTHR24346:SF108">
    <property type="entry name" value="BR SERINE_THREONINE KINASE 1"/>
    <property type="match status" value="1"/>
</dbReference>
<keyword evidence="5" id="KW-0479">Metal-binding</keyword>
<evidence type="ECO:0000256" key="13">
    <source>
        <dbReference type="ARBA" id="ARBA00048878"/>
    </source>
</evidence>
<comment type="catalytic activity">
    <reaction evidence="13">
        <text>L-threonyl-[tau protein] + ATP = O-phospho-L-threonyl-[tau protein] + ADP + H(+)</text>
        <dbReference type="Rhea" id="RHEA:53904"/>
        <dbReference type="Rhea" id="RHEA-COMP:13703"/>
        <dbReference type="Rhea" id="RHEA-COMP:13704"/>
        <dbReference type="ChEBI" id="CHEBI:15378"/>
        <dbReference type="ChEBI" id="CHEBI:30013"/>
        <dbReference type="ChEBI" id="CHEBI:30616"/>
        <dbReference type="ChEBI" id="CHEBI:61977"/>
        <dbReference type="ChEBI" id="CHEBI:456216"/>
        <dbReference type="EC" id="2.7.11.26"/>
    </reaction>
</comment>
<evidence type="ECO:0000256" key="4">
    <source>
        <dbReference type="ARBA" id="ARBA00022679"/>
    </source>
</evidence>
<dbReference type="Proteomes" id="UP000694892">
    <property type="component" value="Chromosome 4S"/>
</dbReference>
<dbReference type="Pfam" id="PF21115">
    <property type="entry name" value="UBA_BRSK"/>
    <property type="match status" value="1"/>
</dbReference>
<dbReference type="Gene3D" id="1.10.510.10">
    <property type="entry name" value="Transferase(Phosphotransferase) domain 1"/>
    <property type="match status" value="1"/>
</dbReference>
<evidence type="ECO:0000256" key="14">
    <source>
        <dbReference type="SAM" id="MobiDB-lite"/>
    </source>
</evidence>
<proteinExistence type="inferred from homology"/>
<organism evidence="16 17">
    <name type="scientific">Xenopus laevis</name>
    <name type="common">African clawed frog</name>
    <dbReference type="NCBI Taxonomy" id="8355"/>
    <lineage>
        <taxon>Eukaryota</taxon>
        <taxon>Metazoa</taxon>
        <taxon>Chordata</taxon>
        <taxon>Craniata</taxon>
        <taxon>Vertebrata</taxon>
        <taxon>Euteleostomi</taxon>
        <taxon>Amphibia</taxon>
        <taxon>Batrachia</taxon>
        <taxon>Anura</taxon>
        <taxon>Pipoidea</taxon>
        <taxon>Pipidae</taxon>
        <taxon>Xenopodinae</taxon>
        <taxon>Xenopus</taxon>
        <taxon>Xenopus</taxon>
    </lineage>
</organism>